<evidence type="ECO:0000313" key="2">
    <source>
        <dbReference type="Proteomes" id="UP000824120"/>
    </source>
</evidence>
<comment type="caution">
    <text evidence="1">The sequence shown here is derived from an EMBL/GenBank/DDBJ whole genome shotgun (WGS) entry which is preliminary data.</text>
</comment>
<reference evidence="1 2" key="1">
    <citation type="submission" date="2020-09" db="EMBL/GenBank/DDBJ databases">
        <title>De no assembly of potato wild relative species, Solanum commersonii.</title>
        <authorList>
            <person name="Cho K."/>
        </authorList>
    </citation>
    <scope>NUCLEOTIDE SEQUENCE [LARGE SCALE GENOMIC DNA]</scope>
    <source>
        <strain evidence="1">LZ3.2</strain>
        <tissue evidence="1">Leaf</tissue>
    </source>
</reference>
<protein>
    <submittedName>
        <fullName evidence="1">Uncharacterized protein</fullName>
    </submittedName>
</protein>
<sequence length="102" mass="11390">MEIDKASSNQWEEEEDLVKNIMNGSWAENQPLNQIKDMITGLGMNLNNDKPVWSPTSAGNLAWNICRHNGGISRNILGQVTKKLGEGTNNIIGLKPCPYYME</sequence>
<dbReference type="EMBL" id="JACXVP010000007">
    <property type="protein sequence ID" value="KAG5594200.1"/>
    <property type="molecule type" value="Genomic_DNA"/>
</dbReference>
<evidence type="ECO:0000313" key="1">
    <source>
        <dbReference type="EMBL" id="KAG5594200.1"/>
    </source>
</evidence>
<gene>
    <name evidence="1" type="ORF">H5410_035432</name>
</gene>
<dbReference type="Proteomes" id="UP000824120">
    <property type="component" value="Chromosome 7"/>
</dbReference>
<keyword evidence="2" id="KW-1185">Reference proteome</keyword>
<accession>A0A9J5Y3R5</accession>
<organism evidence="1 2">
    <name type="scientific">Solanum commersonii</name>
    <name type="common">Commerson's wild potato</name>
    <name type="synonym">Commerson's nightshade</name>
    <dbReference type="NCBI Taxonomy" id="4109"/>
    <lineage>
        <taxon>Eukaryota</taxon>
        <taxon>Viridiplantae</taxon>
        <taxon>Streptophyta</taxon>
        <taxon>Embryophyta</taxon>
        <taxon>Tracheophyta</taxon>
        <taxon>Spermatophyta</taxon>
        <taxon>Magnoliopsida</taxon>
        <taxon>eudicotyledons</taxon>
        <taxon>Gunneridae</taxon>
        <taxon>Pentapetalae</taxon>
        <taxon>asterids</taxon>
        <taxon>lamiids</taxon>
        <taxon>Solanales</taxon>
        <taxon>Solanaceae</taxon>
        <taxon>Solanoideae</taxon>
        <taxon>Solaneae</taxon>
        <taxon>Solanum</taxon>
    </lineage>
</organism>
<proteinExistence type="predicted"/>
<name>A0A9J5Y3R5_SOLCO</name>
<dbReference type="AlphaFoldDB" id="A0A9J5Y3R5"/>